<dbReference type="InterPro" id="IPR002347">
    <property type="entry name" value="SDR_fam"/>
</dbReference>
<comment type="similarity">
    <text evidence="1">Belongs to the short-chain dehydrogenases/reductases (SDR) family.</text>
</comment>
<dbReference type="GO" id="GO:0016616">
    <property type="term" value="F:oxidoreductase activity, acting on the CH-OH group of donors, NAD or NADP as acceptor"/>
    <property type="evidence" value="ECO:0007669"/>
    <property type="project" value="TreeGrafter"/>
</dbReference>
<evidence type="ECO:0000256" key="2">
    <source>
        <dbReference type="ARBA" id="ARBA00023002"/>
    </source>
</evidence>
<dbReference type="SUPFAM" id="SSF51735">
    <property type="entry name" value="NAD(P)-binding Rossmann-fold domains"/>
    <property type="match status" value="1"/>
</dbReference>
<dbReference type="InterPro" id="IPR020904">
    <property type="entry name" value="Sc_DH/Rdtase_CS"/>
</dbReference>
<dbReference type="GO" id="GO:0048038">
    <property type="term" value="F:quinone binding"/>
    <property type="evidence" value="ECO:0007669"/>
    <property type="project" value="TreeGrafter"/>
</dbReference>
<dbReference type="EMBL" id="PXYW01000016">
    <property type="protein sequence ID" value="PSR33845.1"/>
    <property type="molecule type" value="Genomic_DNA"/>
</dbReference>
<keyword evidence="2" id="KW-0560">Oxidoreductase</keyword>
<dbReference type="PRINTS" id="PR00080">
    <property type="entry name" value="SDRFAMILY"/>
</dbReference>
<gene>
    <name evidence="3" type="ORF">C7B46_08340</name>
</gene>
<dbReference type="NCBIfam" id="NF009466">
    <property type="entry name" value="PRK12826.1-2"/>
    <property type="match status" value="1"/>
</dbReference>
<dbReference type="PANTHER" id="PTHR42760:SF133">
    <property type="entry name" value="3-OXOACYL-[ACYL-CARRIER-PROTEIN] REDUCTASE"/>
    <property type="match status" value="1"/>
</dbReference>
<evidence type="ECO:0000313" key="3">
    <source>
        <dbReference type="EMBL" id="PSR33845.1"/>
    </source>
</evidence>
<dbReference type="NCBIfam" id="NF005559">
    <property type="entry name" value="PRK07231.1"/>
    <property type="match status" value="1"/>
</dbReference>
<dbReference type="PANTHER" id="PTHR42760">
    <property type="entry name" value="SHORT-CHAIN DEHYDROGENASES/REDUCTASES FAMILY MEMBER"/>
    <property type="match status" value="1"/>
</dbReference>
<dbReference type="Pfam" id="PF13561">
    <property type="entry name" value="adh_short_C2"/>
    <property type="match status" value="1"/>
</dbReference>
<name>A0A2T2XH56_9FIRM</name>
<sequence>MERLLNKVVIVTGGARGLGFGIGEACAREGAQVILADLHLEAAQRAAKQLNQQGWKADGVLCDVTEWSSVERLVHTVGDRWGKVDVYVSNAGWDKVKPFLEMDIDEWDPVIRINLYGTLYGAKAVLPLMVTQKSGTIINIASDAGRVGSSGEAVYSATKGGVIAFTKTLARETARYGIRVNCVSPGPADTPLLEEIGKDHPKLVESLTRAIPLRRLAEPRDIAGAVVYLASDEASYVTGQTLSVSGGLTMA</sequence>
<dbReference type="PRINTS" id="PR00081">
    <property type="entry name" value="GDHRDH"/>
</dbReference>
<dbReference type="PROSITE" id="PS00061">
    <property type="entry name" value="ADH_SHORT"/>
    <property type="match status" value="1"/>
</dbReference>
<dbReference type="GO" id="GO:0006633">
    <property type="term" value="P:fatty acid biosynthetic process"/>
    <property type="evidence" value="ECO:0007669"/>
    <property type="project" value="TreeGrafter"/>
</dbReference>
<dbReference type="Gene3D" id="3.40.50.720">
    <property type="entry name" value="NAD(P)-binding Rossmann-like Domain"/>
    <property type="match status" value="1"/>
</dbReference>
<protein>
    <submittedName>
        <fullName evidence="3">2-hydroxycyclohexanecarboxyl-CoA dehydrogenase</fullName>
    </submittedName>
</protein>
<evidence type="ECO:0000256" key="1">
    <source>
        <dbReference type="ARBA" id="ARBA00006484"/>
    </source>
</evidence>
<dbReference type="Proteomes" id="UP000242972">
    <property type="component" value="Unassembled WGS sequence"/>
</dbReference>
<accession>A0A2T2XH56</accession>
<dbReference type="InterPro" id="IPR036291">
    <property type="entry name" value="NAD(P)-bd_dom_sf"/>
</dbReference>
<dbReference type="GO" id="GO:0008206">
    <property type="term" value="P:bile acid metabolic process"/>
    <property type="evidence" value="ECO:0007669"/>
    <property type="project" value="UniProtKB-ARBA"/>
</dbReference>
<reference evidence="3 4" key="1">
    <citation type="journal article" date="2014" name="BMC Genomics">
        <title>Comparison of environmental and isolate Sulfobacillus genomes reveals diverse carbon, sulfur, nitrogen, and hydrogen metabolisms.</title>
        <authorList>
            <person name="Justice N.B."/>
            <person name="Norman A."/>
            <person name="Brown C.T."/>
            <person name="Singh A."/>
            <person name="Thomas B.C."/>
            <person name="Banfield J.F."/>
        </authorList>
    </citation>
    <scope>NUCLEOTIDE SEQUENCE [LARGE SCALE GENOMIC DNA]</scope>
    <source>
        <strain evidence="3">AMDSBA4</strain>
    </source>
</reference>
<dbReference type="FunFam" id="3.40.50.720:FF:000084">
    <property type="entry name" value="Short-chain dehydrogenase reductase"/>
    <property type="match status" value="1"/>
</dbReference>
<comment type="caution">
    <text evidence="3">The sequence shown here is derived from an EMBL/GenBank/DDBJ whole genome shotgun (WGS) entry which is preliminary data.</text>
</comment>
<dbReference type="AlphaFoldDB" id="A0A2T2XH56"/>
<proteinExistence type="inferred from homology"/>
<evidence type="ECO:0000313" key="4">
    <source>
        <dbReference type="Proteomes" id="UP000242972"/>
    </source>
</evidence>
<organism evidence="3 4">
    <name type="scientific">Sulfobacillus benefaciens</name>
    <dbReference type="NCBI Taxonomy" id="453960"/>
    <lineage>
        <taxon>Bacteria</taxon>
        <taxon>Bacillati</taxon>
        <taxon>Bacillota</taxon>
        <taxon>Clostridia</taxon>
        <taxon>Eubacteriales</taxon>
        <taxon>Clostridiales Family XVII. Incertae Sedis</taxon>
        <taxon>Sulfobacillus</taxon>
    </lineage>
</organism>